<evidence type="ECO:0000313" key="1">
    <source>
        <dbReference type="EMBL" id="KAF0649184.1"/>
    </source>
</evidence>
<dbReference type="Proteomes" id="UP000731519">
    <property type="component" value="Unassembled WGS sequence"/>
</dbReference>
<organism evidence="2 3">
    <name type="scientific">Streptomyces fradiae ATCC 10745 = DSM 40063</name>
    <dbReference type="NCBI Taxonomy" id="1319510"/>
    <lineage>
        <taxon>Bacteria</taxon>
        <taxon>Bacillati</taxon>
        <taxon>Actinomycetota</taxon>
        <taxon>Actinomycetes</taxon>
        <taxon>Kitasatosporales</taxon>
        <taxon>Streptomycetaceae</taxon>
        <taxon>Streptomyces</taxon>
    </lineage>
</organism>
<accession>A0A1Y2NT75</accession>
<sequence>MTNQTPEPTADELRALLAVVRDAIALPHPATFADAETRARLLTARAMYAEVVIDQALAHGADTQWATDYLRARLAEHPPTGYRHTGETEAGR</sequence>
<evidence type="ECO:0000313" key="2">
    <source>
        <dbReference type="EMBL" id="OSY50279.1"/>
    </source>
</evidence>
<evidence type="ECO:0000313" key="4">
    <source>
        <dbReference type="Proteomes" id="UP000731519"/>
    </source>
</evidence>
<evidence type="ECO:0000313" key="3">
    <source>
        <dbReference type="Proteomes" id="UP000194318"/>
    </source>
</evidence>
<keyword evidence="4" id="KW-1185">Reference proteome</keyword>
<dbReference type="EMBL" id="MIFZ01000286">
    <property type="protein sequence ID" value="OSY50279.1"/>
    <property type="molecule type" value="Genomic_DNA"/>
</dbReference>
<dbReference type="RefSeq" id="WP_031137018.1">
    <property type="nucleotide sequence ID" value="NZ_ASYR01000016.1"/>
</dbReference>
<reference evidence="1 4" key="1">
    <citation type="submission" date="2013-05" db="EMBL/GenBank/DDBJ databases">
        <title>Genome Sequence of Streptomyces fradiae.</title>
        <authorList>
            <person name="Kirby R."/>
        </authorList>
    </citation>
    <scope>NUCLEOTIDE SEQUENCE [LARGE SCALE GENOMIC DNA]</scope>
    <source>
        <strain evidence="1 4">ATCC 10745</strain>
    </source>
</reference>
<dbReference type="Proteomes" id="UP000194318">
    <property type="component" value="Unassembled WGS sequence"/>
</dbReference>
<dbReference type="AlphaFoldDB" id="A0A1Y2NT75"/>
<dbReference type="GeneID" id="91403050"/>
<reference evidence="2 3" key="2">
    <citation type="submission" date="2016-09" db="EMBL/GenBank/DDBJ databases">
        <title>Streptomyces fradiae DSM40063, a candidate organism with high potential of specific P450 cytochromes.</title>
        <authorList>
            <person name="Grumaz C."/>
            <person name="Vainshtein Y."/>
            <person name="Kirstahler P."/>
            <person name="Sohn K."/>
        </authorList>
    </citation>
    <scope>NUCLEOTIDE SEQUENCE [LARGE SCALE GENOMIC DNA]</scope>
    <source>
        <strain evidence="2 3">DSM 40063</strain>
    </source>
</reference>
<name>A0A1Y2NT75_STRFR</name>
<dbReference type="EMBL" id="ASYR01000016">
    <property type="protein sequence ID" value="KAF0649184.1"/>
    <property type="molecule type" value="Genomic_DNA"/>
</dbReference>
<comment type="caution">
    <text evidence="2">The sequence shown here is derived from an EMBL/GenBank/DDBJ whole genome shotgun (WGS) entry which is preliminary data.</text>
</comment>
<gene>
    <name evidence="2" type="ORF">BG846_04100</name>
    <name evidence="1" type="ORF">K701_13830</name>
</gene>
<protein>
    <submittedName>
        <fullName evidence="2">Uncharacterized protein</fullName>
    </submittedName>
</protein>
<proteinExistence type="predicted"/>